<evidence type="ECO:0000313" key="1">
    <source>
        <dbReference type="EMBL" id="CAL4942197.1"/>
    </source>
</evidence>
<dbReference type="AlphaFoldDB" id="A0ABC8YH46"/>
<reference evidence="1" key="1">
    <citation type="submission" date="2024-10" db="EMBL/GenBank/DDBJ databases">
        <authorList>
            <person name="Ryan C."/>
        </authorList>
    </citation>
    <scope>NUCLEOTIDE SEQUENCE [LARGE SCALE GENOMIC DNA]</scope>
</reference>
<evidence type="ECO:0000313" key="2">
    <source>
        <dbReference type="Proteomes" id="UP001497457"/>
    </source>
</evidence>
<keyword evidence="2" id="KW-1185">Reference proteome</keyword>
<proteinExistence type="predicted"/>
<sequence length="384" mass="42314">MEGGLTKSKRRERIEMIWEDQQSTHEQEVSQVAVQASCQPSSLGVFQSYGDYISGGVPLAMGGTAEFLSKTAEGAEISGGGTETFMQGGYTGLLMEQIRTSQESSKYPLWIEHEKRHNAGSCAQEDIGELESSRYPCRNKQLTQDPLNQGGAAANMDKWNSMQYTQFIVQEQTGKSTQPSSLRTEACEPQEIDLQTLYEAPAGSLTHMLTAEDFDPRYDYSFESGLYITTSRCDEAAPSRSCEEDSTLNSSGQVATHGNEGQLCVNRGADIDDLKYLCQLNEKLLINHVQQESPSIETCNWDMDAQLAGDLQIDEATNYSEQDNLDGEQCISINEANLADVGTNTDLDTNSLDDDITEEDIEIFRQNENVEAAAMSLSQDGEDS</sequence>
<dbReference type="EMBL" id="OZ075126">
    <property type="protein sequence ID" value="CAL4942197.1"/>
    <property type="molecule type" value="Genomic_DNA"/>
</dbReference>
<organism evidence="1 2">
    <name type="scientific">Urochloa decumbens</name>
    <dbReference type="NCBI Taxonomy" id="240449"/>
    <lineage>
        <taxon>Eukaryota</taxon>
        <taxon>Viridiplantae</taxon>
        <taxon>Streptophyta</taxon>
        <taxon>Embryophyta</taxon>
        <taxon>Tracheophyta</taxon>
        <taxon>Spermatophyta</taxon>
        <taxon>Magnoliopsida</taxon>
        <taxon>Liliopsida</taxon>
        <taxon>Poales</taxon>
        <taxon>Poaceae</taxon>
        <taxon>PACMAD clade</taxon>
        <taxon>Panicoideae</taxon>
        <taxon>Panicodae</taxon>
        <taxon>Paniceae</taxon>
        <taxon>Melinidinae</taxon>
        <taxon>Urochloa</taxon>
    </lineage>
</organism>
<dbReference type="Proteomes" id="UP001497457">
    <property type="component" value="Chromosome 16b"/>
</dbReference>
<protein>
    <submittedName>
        <fullName evidence="1">Uncharacterized protein</fullName>
    </submittedName>
</protein>
<gene>
    <name evidence="1" type="ORF">URODEC1_LOCUS33448</name>
</gene>
<name>A0ABC8YH46_9POAL</name>
<accession>A0ABC8YH46</accession>